<keyword evidence="3" id="KW-0808">Transferase</keyword>
<evidence type="ECO:0000256" key="10">
    <source>
        <dbReference type="SAM" id="Phobius"/>
    </source>
</evidence>
<keyword evidence="5" id="KW-0833">Ubl conjugation pathway</keyword>
<dbReference type="GO" id="GO:0061631">
    <property type="term" value="F:ubiquitin conjugating enzyme activity"/>
    <property type="evidence" value="ECO:0007669"/>
    <property type="project" value="TreeGrafter"/>
</dbReference>
<evidence type="ECO:0000256" key="3">
    <source>
        <dbReference type="ARBA" id="ARBA00022679"/>
    </source>
</evidence>
<keyword evidence="4 8" id="KW-0812">Transmembrane</keyword>
<dbReference type="PROSITE" id="PS50127">
    <property type="entry name" value="UBC_2"/>
    <property type="match status" value="1"/>
</dbReference>
<evidence type="ECO:0000256" key="4">
    <source>
        <dbReference type="ARBA" id="ARBA00022692"/>
    </source>
</evidence>
<name>A0AAV5K0K8_9ROSI</name>
<dbReference type="InterPro" id="IPR016135">
    <property type="entry name" value="UBQ-conjugating_enzyme/RWD"/>
</dbReference>
<evidence type="ECO:0000256" key="5">
    <source>
        <dbReference type="ARBA" id="ARBA00022786"/>
    </source>
</evidence>
<evidence type="ECO:0000313" key="12">
    <source>
        <dbReference type="EMBL" id="GKV16646.1"/>
    </source>
</evidence>
<dbReference type="GO" id="GO:0016020">
    <property type="term" value="C:membrane"/>
    <property type="evidence" value="ECO:0007669"/>
    <property type="project" value="UniProtKB-SubCell"/>
</dbReference>
<protein>
    <recommendedName>
        <fullName evidence="11">UBC core domain-containing protein</fullName>
    </recommendedName>
</protein>
<comment type="similarity">
    <text evidence="8">Belongs to the MIP/aquaporin (TC 1.A.8) family.</text>
</comment>
<dbReference type="InterPro" id="IPR023271">
    <property type="entry name" value="Aquaporin-like"/>
</dbReference>
<keyword evidence="2 8" id="KW-0813">Transport</keyword>
<feature type="region of interest" description="Disordered" evidence="9">
    <location>
        <begin position="243"/>
        <end position="262"/>
    </location>
</feature>
<feature type="transmembrane region" description="Helical" evidence="10">
    <location>
        <begin position="322"/>
        <end position="342"/>
    </location>
</feature>
<dbReference type="Pfam" id="PF00230">
    <property type="entry name" value="MIP"/>
    <property type="match status" value="1"/>
</dbReference>
<proteinExistence type="inferred from homology"/>
<feature type="transmembrane region" description="Helical" evidence="10">
    <location>
        <begin position="412"/>
        <end position="434"/>
    </location>
</feature>
<dbReference type="InterPro" id="IPR000608">
    <property type="entry name" value="UBC"/>
</dbReference>
<dbReference type="SMART" id="SM00212">
    <property type="entry name" value="UBCc"/>
    <property type="match status" value="1"/>
</dbReference>
<feature type="transmembrane region" description="Helical" evidence="10">
    <location>
        <begin position="295"/>
        <end position="315"/>
    </location>
</feature>
<evidence type="ECO:0000256" key="2">
    <source>
        <dbReference type="ARBA" id="ARBA00022448"/>
    </source>
</evidence>
<evidence type="ECO:0000256" key="1">
    <source>
        <dbReference type="ARBA" id="ARBA00004141"/>
    </source>
</evidence>
<dbReference type="PANTHER" id="PTHR46116:SF19">
    <property type="entry name" value="UBIQUITIN-CONJUGATING ENZYME FAMILY PROTEIN"/>
    <property type="match status" value="1"/>
</dbReference>
<dbReference type="SUPFAM" id="SSF81338">
    <property type="entry name" value="Aquaporin-like"/>
    <property type="match status" value="1"/>
</dbReference>
<keyword evidence="13" id="KW-1185">Reference proteome</keyword>
<dbReference type="Proteomes" id="UP001054252">
    <property type="component" value="Unassembled WGS sequence"/>
</dbReference>
<feature type="transmembrane region" description="Helical" evidence="10">
    <location>
        <begin position="369"/>
        <end position="391"/>
    </location>
</feature>
<dbReference type="Gene3D" id="3.10.110.10">
    <property type="entry name" value="Ubiquitin Conjugating Enzyme"/>
    <property type="match status" value="1"/>
</dbReference>
<accession>A0AAV5K0K8</accession>
<evidence type="ECO:0000256" key="8">
    <source>
        <dbReference type="RuleBase" id="RU000477"/>
    </source>
</evidence>
<comment type="caution">
    <text evidence="12">The sequence shown here is derived from an EMBL/GenBank/DDBJ whole genome shotgun (WGS) entry which is preliminary data.</text>
</comment>
<keyword evidence="7 10" id="KW-0472">Membrane</keyword>
<dbReference type="PANTHER" id="PTHR46116">
    <property type="entry name" value="(E3-INDEPENDENT) E2 UBIQUITIN-CONJUGATING ENZYME"/>
    <property type="match status" value="1"/>
</dbReference>
<evidence type="ECO:0000259" key="11">
    <source>
        <dbReference type="PROSITE" id="PS50127"/>
    </source>
</evidence>
<evidence type="ECO:0000256" key="7">
    <source>
        <dbReference type="ARBA" id="ARBA00023136"/>
    </source>
</evidence>
<dbReference type="InterPro" id="IPR022357">
    <property type="entry name" value="MIP_CS"/>
</dbReference>
<dbReference type="InterPro" id="IPR000425">
    <property type="entry name" value="MIP"/>
</dbReference>
<organism evidence="12 13">
    <name type="scientific">Rubroshorea leprosula</name>
    <dbReference type="NCBI Taxonomy" id="152421"/>
    <lineage>
        <taxon>Eukaryota</taxon>
        <taxon>Viridiplantae</taxon>
        <taxon>Streptophyta</taxon>
        <taxon>Embryophyta</taxon>
        <taxon>Tracheophyta</taxon>
        <taxon>Spermatophyta</taxon>
        <taxon>Magnoliopsida</taxon>
        <taxon>eudicotyledons</taxon>
        <taxon>Gunneridae</taxon>
        <taxon>Pentapetalae</taxon>
        <taxon>rosids</taxon>
        <taxon>malvids</taxon>
        <taxon>Malvales</taxon>
        <taxon>Dipterocarpaceae</taxon>
        <taxon>Rubroshorea</taxon>
    </lineage>
</organism>
<dbReference type="PROSITE" id="PS00221">
    <property type="entry name" value="MIP"/>
    <property type="match status" value="1"/>
</dbReference>
<reference evidence="12 13" key="1">
    <citation type="journal article" date="2021" name="Commun. Biol.">
        <title>The genome of Shorea leprosula (Dipterocarpaceae) highlights the ecological relevance of drought in aseasonal tropical rainforests.</title>
        <authorList>
            <person name="Ng K.K.S."/>
            <person name="Kobayashi M.J."/>
            <person name="Fawcett J.A."/>
            <person name="Hatakeyama M."/>
            <person name="Paape T."/>
            <person name="Ng C.H."/>
            <person name="Ang C.C."/>
            <person name="Tnah L.H."/>
            <person name="Lee C.T."/>
            <person name="Nishiyama T."/>
            <person name="Sese J."/>
            <person name="O'Brien M.J."/>
            <person name="Copetti D."/>
            <person name="Mohd Noor M.I."/>
            <person name="Ong R.C."/>
            <person name="Putra M."/>
            <person name="Sireger I.Z."/>
            <person name="Indrioko S."/>
            <person name="Kosugi Y."/>
            <person name="Izuno A."/>
            <person name="Isagi Y."/>
            <person name="Lee S.L."/>
            <person name="Shimizu K.K."/>
        </authorList>
    </citation>
    <scope>NUCLEOTIDE SEQUENCE [LARGE SCALE GENOMIC DNA]</scope>
    <source>
        <strain evidence="12">214</strain>
    </source>
</reference>
<evidence type="ECO:0000256" key="9">
    <source>
        <dbReference type="SAM" id="MobiDB-lite"/>
    </source>
</evidence>
<dbReference type="EMBL" id="BPVZ01000046">
    <property type="protein sequence ID" value="GKV16646.1"/>
    <property type="molecule type" value="Genomic_DNA"/>
</dbReference>
<evidence type="ECO:0000313" key="13">
    <source>
        <dbReference type="Proteomes" id="UP001054252"/>
    </source>
</evidence>
<gene>
    <name evidence="12" type="ORF">SLEP1_g27260</name>
</gene>
<dbReference type="Pfam" id="PF00179">
    <property type="entry name" value="UQ_con"/>
    <property type="match status" value="1"/>
</dbReference>
<comment type="subcellular location">
    <subcellularLocation>
        <location evidence="1">Membrane</location>
        <topology evidence="1">Multi-pass membrane protein</topology>
    </subcellularLocation>
</comment>
<evidence type="ECO:0000256" key="6">
    <source>
        <dbReference type="ARBA" id="ARBA00022989"/>
    </source>
</evidence>
<dbReference type="GO" id="GO:0015267">
    <property type="term" value="F:channel activity"/>
    <property type="evidence" value="ECO:0007669"/>
    <property type="project" value="InterPro"/>
</dbReference>
<sequence>MGKLTPQLTTHLQGQISPAVKDDVIVPLTFNVGMPYHDGLFFFDIAFSPDYPSRPSMAHYRSFGYRINPNLYANSKVCLSLINTWVRKKIEKWNPNESMVLQLLLSIQGLVLNEKPCFNEPSNVAWPGRFWEKKSAAYSEDAFLLSCRTMMLLIKRPPKNFEGFVMKYFRDRSSFILLACKAYKNGSAKIGYCNHQCESSSCVLEKFKKLMKQRYPELVVTFSRTGASLGNFVEQVNVGKKTAAPASESQARPKHKVDDEEVSKIEEGIVTKPTTNGDNSPSSSTTLTATTTQKLIAEFIGTFFLIFAGCGAVAVNKVYGSITFPGVCVTWGLIVMVMIYSVGHVSGAHFNPAVTIASALLGRFSIWQVPLYVVAQMGGSLIASFALSVLLHDPVSATKATTAFFGTAPVGSNIQSFIVEIIISYLLMFVVSAFSTDYRAVGQFGGITVGMTILLNVLIAG</sequence>
<feature type="transmembrane region" description="Helical" evidence="10">
    <location>
        <begin position="440"/>
        <end position="459"/>
    </location>
</feature>
<keyword evidence="6 10" id="KW-1133">Transmembrane helix</keyword>
<feature type="domain" description="UBC core" evidence="11">
    <location>
        <begin position="1"/>
        <end position="151"/>
    </location>
</feature>
<dbReference type="AlphaFoldDB" id="A0AAV5K0K8"/>
<dbReference type="Gene3D" id="1.20.1080.10">
    <property type="entry name" value="Glycerol uptake facilitator protein"/>
    <property type="match status" value="1"/>
</dbReference>
<dbReference type="PRINTS" id="PR00783">
    <property type="entry name" value="MINTRINSICP"/>
</dbReference>
<dbReference type="SUPFAM" id="SSF54495">
    <property type="entry name" value="UBC-like"/>
    <property type="match status" value="1"/>
</dbReference>